<dbReference type="Pfam" id="PF05448">
    <property type="entry name" value="AXE1"/>
    <property type="match status" value="1"/>
</dbReference>
<dbReference type="Proteomes" id="UP001183615">
    <property type="component" value="Unassembled WGS sequence"/>
</dbReference>
<evidence type="ECO:0000313" key="3">
    <source>
        <dbReference type="Proteomes" id="UP001183615"/>
    </source>
</evidence>
<organism evidence="2 3">
    <name type="scientific">Streptomyces johnsoniae</name>
    <dbReference type="NCBI Taxonomy" id="3075532"/>
    <lineage>
        <taxon>Bacteria</taxon>
        <taxon>Bacillati</taxon>
        <taxon>Actinomycetota</taxon>
        <taxon>Actinomycetes</taxon>
        <taxon>Kitasatosporales</taxon>
        <taxon>Streptomycetaceae</taxon>
        <taxon>Streptomyces</taxon>
    </lineage>
</organism>
<proteinExistence type="predicted"/>
<comment type="caution">
    <text evidence="2">The sequence shown here is derived from an EMBL/GenBank/DDBJ whole genome shotgun (WGS) entry which is preliminary data.</text>
</comment>
<evidence type="ECO:0000259" key="1">
    <source>
        <dbReference type="Pfam" id="PF05448"/>
    </source>
</evidence>
<dbReference type="InterPro" id="IPR008391">
    <property type="entry name" value="AXE1_dom"/>
</dbReference>
<dbReference type="InterPro" id="IPR029058">
    <property type="entry name" value="AB_hydrolase_fold"/>
</dbReference>
<dbReference type="EMBL" id="JAVREV010000001">
    <property type="protein sequence ID" value="MDT0441312.1"/>
    <property type="molecule type" value="Genomic_DNA"/>
</dbReference>
<dbReference type="RefSeq" id="WP_311614990.1">
    <property type="nucleotide sequence ID" value="NZ_JAVREV010000001.1"/>
</dbReference>
<keyword evidence="3" id="KW-1185">Reference proteome</keyword>
<dbReference type="InterPro" id="IPR039069">
    <property type="entry name" value="CE7"/>
</dbReference>
<evidence type="ECO:0000313" key="2">
    <source>
        <dbReference type="EMBL" id="MDT0441312.1"/>
    </source>
</evidence>
<protein>
    <submittedName>
        <fullName evidence="2">Acetylxylan esterase</fullName>
    </submittedName>
</protein>
<gene>
    <name evidence="2" type="ORF">RM779_01675</name>
</gene>
<dbReference type="PANTHER" id="PTHR40111:SF1">
    <property type="entry name" value="CEPHALOSPORIN-C DEACETYLASE"/>
    <property type="match status" value="1"/>
</dbReference>
<feature type="domain" description="Acetyl xylan esterase" evidence="1">
    <location>
        <begin position="36"/>
        <end position="302"/>
    </location>
</feature>
<dbReference type="SUPFAM" id="SSF53474">
    <property type="entry name" value="alpha/beta-Hydrolases"/>
    <property type="match status" value="1"/>
</dbReference>
<accession>A0ABU2RX39</accession>
<sequence length="341" mass="35413">MVNETDAVRRAAALRHAFAFDPRHGYDLPALRAVGAPAAPDGFDAFWRARHAAARAVEAAPVVGPRERRAAGFDVHPVRYTSVGGRRIGGWLTLPSDGRVTRGCVAAHGYGGLAAPEPALPPPGAATIWPCLRGLGTRSRFPDVPEAPDAHVLHGIEGRETYVHGACAADVWCAASALLALFPAAAGRLDFVGVSFGGGIGALALPWDERFHGAALTVPSFGNHPLRLTLPCTGSGEAVRARYARDPAVAGVLRYFDAAVAASRIAVPVLVAAALFDPAVPPPGQFAVHNALGGPAELFVLTAGHFDYPALDAETAALRAARLRFLGGGDARPQPATGRRA</sequence>
<name>A0ABU2RX39_9ACTN</name>
<reference evidence="3" key="1">
    <citation type="submission" date="2023-07" db="EMBL/GenBank/DDBJ databases">
        <title>30 novel species of actinomycetes from the DSMZ collection.</title>
        <authorList>
            <person name="Nouioui I."/>
        </authorList>
    </citation>
    <scope>NUCLEOTIDE SEQUENCE [LARGE SCALE GENOMIC DNA]</scope>
    <source>
        <strain evidence="3">DSM 41886</strain>
    </source>
</reference>
<dbReference type="Gene3D" id="3.40.50.1820">
    <property type="entry name" value="alpha/beta hydrolase"/>
    <property type="match status" value="1"/>
</dbReference>
<dbReference type="PANTHER" id="PTHR40111">
    <property type="entry name" value="CEPHALOSPORIN-C DEACETYLASE"/>
    <property type="match status" value="1"/>
</dbReference>